<evidence type="ECO:0000313" key="10">
    <source>
        <dbReference type="Proteomes" id="UP000250321"/>
    </source>
</evidence>
<dbReference type="FunFam" id="1.25.40.10:FF:000385">
    <property type="entry name" value="Pentatricopeptide repeat-containing protein mitochondrial"/>
    <property type="match status" value="1"/>
</dbReference>
<evidence type="ECO:0000256" key="7">
    <source>
        <dbReference type="PROSITE-ProRule" id="PRU00708"/>
    </source>
</evidence>
<dbReference type="GO" id="GO:0005739">
    <property type="term" value="C:mitochondrion"/>
    <property type="evidence" value="ECO:0007669"/>
    <property type="project" value="UniProtKB-SubCell"/>
</dbReference>
<feature type="region of interest" description="Disordered" evidence="8">
    <location>
        <begin position="21"/>
        <end position="49"/>
    </location>
</feature>
<proteinExistence type="inferred from homology"/>
<comment type="similarity">
    <text evidence="2">Belongs to the PPR family. P subfamily.</text>
</comment>
<dbReference type="AlphaFoldDB" id="A0A314UA32"/>
<organism evidence="9 10">
    <name type="scientific">Prunus yedoensis var. nudiflora</name>
    <dbReference type="NCBI Taxonomy" id="2094558"/>
    <lineage>
        <taxon>Eukaryota</taxon>
        <taxon>Viridiplantae</taxon>
        <taxon>Streptophyta</taxon>
        <taxon>Embryophyta</taxon>
        <taxon>Tracheophyta</taxon>
        <taxon>Spermatophyta</taxon>
        <taxon>Magnoliopsida</taxon>
        <taxon>eudicotyledons</taxon>
        <taxon>Gunneridae</taxon>
        <taxon>Pentapetalae</taxon>
        <taxon>rosids</taxon>
        <taxon>fabids</taxon>
        <taxon>Rosales</taxon>
        <taxon>Rosaceae</taxon>
        <taxon>Amygdaloideae</taxon>
        <taxon>Amygdaleae</taxon>
        <taxon>Prunus</taxon>
    </lineage>
</organism>
<keyword evidence="10" id="KW-1185">Reference proteome</keyword>
<dbReference type="Gene3D" id="1.25.40.10">
    <property type="entry name" value="Tetratricopeptide repeat domain"/>
    <property type="match status" value="3"/>
</dbReference>
<keyword evidence="4" id="KW-0809">Transit peptide</keyword>
<dbReference type="Pfam" id="PF13041">
    <property type="entry name" value="PPR_2"/>
    <property type="match status" value="1"/>
</dbReference>
<dbReference type="EMBL" id="PJQY01003905">
    <property type="protein sequence ID" value="PQM33576.1"/>
    <property type="molecule type" value="Genomic_DNA"/>
</dbReference>
<dbReference type="STRING" id="2094558.A0A314UA32"/>
<feature type="repeat" description="TPR" evidence="6">
    <location>
        <begin position="396"/>
        <end position="429"/>
    </location>
</feature>
<dbReference type="PANTHER" id="PTHR45717">
    <property type="entry name" value="OS12G0527900 PROTEIN"/>
    <property type="match status" value="1"/>
</dbReference>
<feature type="compositionally biased region" description="Low complexity" evidence="8">
    <location>
        <begin position="37"/>
        <end position="49"/>
    </location>
</feature>
<dbReference type="InterPro" id="IPR002885">
    <property type="entry name" value="PPR_rpt"/>
</dbReference>
<dbReference type="OrthoDB" id="1890565at2759"/>
<evidence type="ECO:0000256" key="4">
    <source>
        <dbReference type="ARBA" id="ARBA00022946"/>
    </source>
</evidence>
<dbReference type="Pfam" id="PF01535">
    <property type="entry name" value="PPR"/>
    <property type="match status" value="5"/>
</dbReference>
<evidence type="ECO:0000256" key="2">
    <source>
        <dbReference type="ARBA" id="ARBA00007626"/>
    </source>
</evidence>
<sequence>MKLSCMSKLISFSLQNPRRNYAALPPLRPSKTPNPPSLSSSSSSSSSSSATLHDRIKVIRDPKASVLPVLEQWVTEGGAVEKQELRSLVRLLKDFRRFNHALEISQWMTDRRYFDLSSSDAAARLNLIHKVHGLEHAEKYFNNMSKSLKSVNAYGALLSIYVQEHSVEKAEATMQKMKRMGMAKTSFPYNMLINLYSQNGEHEKINILMQEMEENGIPPDKYTLRNRMIAYIAASDMPGMETILNRMEEDANFIVDWKIYSMAASGYLKVGMIKKACSMLKMMEGMMPLQGRKSLEFLITLYANTGHKEELYRVWNTYKPSNEPMNVPYGCMISSLAKLDDIEGAERIFEEWESQCTGYYDFRVLNRLLVAYCKKGLFDKAESAVKKAGEGRIPYASTWNALAIGYTESKQMPKAIETLKKALSVDRQGWVPDYSTLTACLDYLEGQGDFEGIEEIISLLKNLGPLSRDLYHRLLRASAASGKSVSIILDQMKMDGFTADEEAYKFLETGPS</sequence>
<dbReference type="PROSITE" id="PS50005">
    <property type="entry name" value="TPR"/>
    <property type="match status" value="1"/>
</dbReference>
<dbReference type="PROSITE" id="PS51375">
    <property type="entry name" value="PPR"/>
    <property type="match status" value="2"/>
</dbReference>
<dbReference type="Proteomes" id="UP000250321">
    <property type="component" value="Unassembled WGS sequence"/>
</dbReference>
<evidence type="ECO:0000256" key="1">
    <source>
        <dbReference type="ARBA" id="ARBA00004173"/>
    </source>
</evidence>
<feature type="repeat" description="PPR" evidence="7">
    <location>
        <begin position="150"/>
        <end position="184"/>
    </location>
</feature>
<dbReference type="NCBIfam" id="TIGR00756">
    <property type="entry name" value="PPR"/>
    <property type="match status" value="2"/>
</dbReference>
<keyword evidence="5" id="KW-0496">Mitochondrion</keyword>
<dbReference type="InterPro" id="IPR011990">
    <property type="entry name" value="TPR-like_helical_dom_sf"/>
</dbReference>
<evidence type="ECO:0000256" key="8">
    <source>
        <dbReference type="SAM" id="MobiDB-lite"/>
    </source>
</evidence>
<name>A0A314UA32_PRUYE</name>
<protein>
    <submittedName>
        <fullName evidence="9">Pentatricopeptide repeat-containing protein</fullName>
    </submittedName>
</protein>
<comment type="caution">
    <text evidence="9">The sequence shown here is derived from an EMBL/GenBank/DDBJ whole genome shotgun (WGS) entry which is preliminary data.</text>
</comment>
<accession>A0A314UA32</accession>
<evidence type="ECO:0000313" key="9">
    <source>
        <dbReference type="EMBL" id="PQM33576.1"/>
    </source>
</evidence>
<evidence type="ECO:0000256" key="6">
    <source>
        <dbReference type="PROSITE-ProRule" id="PRU00339"/>
    </source>
</evidence>
<feature type="repeat" description="PPR" evidence="7">
    <location>
        <begin position="185"/>
        <end position="219"/>
    </location>
</feature>
<keyword evidence="3" id="KW-0677">Repeat</keyword>
<evidence type="ECO:0000256" key="5">
    <source>
        <dbReference type="ARBA" id="ARBA00023128"/>
    </source>
</evidence>
<feature type="compositionally biased region" description="Pro residues" evidence="8">
    <location>
        <begin position="26"/>
        <end position="36"/>
    </location>
</feature>
<dbReference type="InterPro" id="IPR019734">
    <property type="entry name" value="TPR_rpt"/>
</dbReference>
<dbReference type="GO" id="GO:0003729">
    <property type="term" value="F:mRNA binding"/>
    <property type="evidence" value="ECO:0007669"/>
    <property type="project" value="UniProtKB-ARBA"/>
</dbReference>
<gene>
    <name evidence="9" type="ORF">Pyn_21505</name>
</gene>
<dbReference type="PANTHER" id="PTHR45717:SF6">
    <property type="entry name" value="PENTACOTRIPEPTIDE-REPEAT REGION OF PRORP DOMAIN-CONTAINING PROTEIN"/>
    <property type="match status" value="1"/>
</dbReference>
<comment type="subcellular location">
    <subcellularLocation>
        <location evidence="1">Mitochondrion</location>
    </subcellularLocation>
</comment>
<evidence type="ECO:0000256" key="3">
    <source>
        <dbReference type="ARBA" id="ARBA00022737"/>
    </source>
</evidence>
<reference evidence="9 10" key="1">
    <citation type="submission" date="2018-02" db="EMBL/GenBank/DDBJ databases">
        <title>Draft genome of wild Prunus yedoensis var. nudiflora.</title>
        <authorList>
            <person name="Baek S."/>
            <person name="Kim J.-H."/>
            <person name="Choi K."/>
            <person name="Kim G.-B."/>
            <person name="Cho A."/>
            <person name="Jang H."/>
            <person name="Shin C.-H."/>
            <person name="Yu H.-J."/>
            <person name="Mun J.-H."/>
        </authorList>
    </citation>
    <scope>NUCLEOTIDE SEQUENCE [LARGE SCALE GENOMIC DNA]</scope>
    <source>
        <strain evidence="10">cv. Jeju island</strain>
        <tissue evidence="9">Leaf</tissue>
    </source>
</reference>
<dbReference type="SUPFAM" id="SSF48452">
    <property type="entry name" value="TPR-like"/>
    <property type="match status" value="1"/>
</dbReference>
<keyword evidence="6" id="KW-0802">TPR repeat</keyword>